<dbReference type="PRINTS" id="PR00455">
    <property type="entry name" value="HTHTETR"/>
</dbReference>
<evidence type="ECO:0000313" key="4">
    <source>
        <dbReference type="EMBL" id="MBK6088325.1"/>
    </source>
</evidence>
<dbReference type="InterPro" id="IPR009057">
    <property type="entry name" value="Homeodomain-like_sf"/>
</dbReference>
<dbReference type="Pfam" id="PF00440">
    <property type="entry name" value="TetR_N"/>
    <property type="match status" value="1"/>
</dbReference>
<dbReference type="PROSITE" id="PS50977">
    <property type="entry name" value="HTH_TETR_2"/>
    <property type="match status" value="1"/>
</dbReference>
<dbReference type="PANTHER" id="PTHR30055:SF226">
    <property type="entry name" value="HTH-TYPE TRANSCRIPTIONAL REGULATOR PKSA"/>
    <property type="match status" value="1"/>
</dbReference>
<evidence type="ECO:0000256" key="1">
    <source>
        <dbReference type="ARBA" id="ARBA00023125"/>
    </source>
</evidence>
<keyword evidence="5" id="KW-1185">Reference proteome</keyword>
<dbReference type="SUPFAM" id="SSF46689">
    <property type="entry name" value="Homeodomain-like"/>
    <property type="match status" value="1"/>
</dbReference>
<feature type="DNA-binding region" description="H-T-H motif" evidence="2">
    <location>
        <begin position="24"/>
        <end position="43"/>
    </location>
</feature>
<dbReference type="Gene3D" id="1.10.357.10">
    <property type="entry name" value="Tetracycline Repressor, domain 2"/>
    <property type="match status" value="1"/>
</dbReference>
<organism evidence="4 5">
    <name type="scientific">Ruminococcus difficilis</name>
    <dbReference type="NCBI Taxonomy" id="2763069"/>
    <lineage>
        <taxon>Bacteria</taxon>
        <taxon>Bacillati</taxon>
        <taxon>Bacillota</taxon>
        <taxon>Clostridia</taxon>
        <taxon>Eubacteriales</taxon>
        <taxon>Oscillospiraceae</taxon>
        <taxon>Ruminococcus</taxon>
    </lineage>
</organism>
<dbReference type="EMBL" id="JAEQMG010000049">
    <property type="protein sequence ID" value="MBK6088325.1"/>
    <property type="molecule type" value="Genomic_DNA"/>
</dbReference>
<dbReference type="InterPro" id="IPR050109">
    <property type="entry name" value="HTH-type_TetR-like_transc_reg"/>
</dbReference>
<proteinExistence type="predicted"/>
<name>A0A934WRL4_9FIRM</name>
<sequence length="206" mass="23947">MTTKQKILNEALSLFSEKGYSAVYVGDIAEAVGIKTPSLYKHYKNKQDIFNSCVEVFSERMGNIRNDLQLPGSKTASFSYETVTEEQLIEVANGLFLFYLQDNVAAKFRKMLMIERYHNPELNKLFEDLFIGGAVAHEEKIFSDLMDAKVIKRDNPHIIALRFYTPIFYLLQKYDMRPNEVEEAKQELALMVQEFCKTYKRKGLRE</sequence>
<protein>
    <submittedName>
        <fullName evidence="4">TetR/AcrR family transcriptional regulator</fullName>
    </submittedName>
</protein>
<dbReference type="GO" id="GO:0003700">
    <property type="term" value="F:DNA-binding transcription factor activity"/>
    <property type="evidence" value="ECO:0007669"/>
    <property type="project" value="TreeGrafter"/>
</dbReference>
<gene>
    <name evidence="4" type="ORF">JKK62_06585</name>
</gene>
<evidence type="ECO:0000313" key="5">
    <source>
        <dbReference type="Proteomes" id="UP000633365"/>
    </source>
</evidence>
<keyword evidence="1 2" id="KW-0238">DNA-binding</keyword>
<dbReference type="InterPro" id="IPR001647">
    <property type="entry name" value="HTH_TetR"/>
</dbReference>
<evidence type="ECO:0000256" key="2">
    <source>
        <dbReference type="PROSITE-ProRule" id="PRU00335"/>
    </source>
</evidence>
<comment type="caution">
    <text evidence="4">The sequence shown here is derived from an EMBL/GenBank/DDBJ whole genome shotgun (WGS) entry which is preliminary data.</text>
</comment>
<dbReference type="AlphaFoldDB" id="A0A934WRL4"/>
<evidence type="ECO:0000259" key="3">
    <source>
        <dbReference type="PROSITE" id="PS50977"/>
    </source>
</evidence>
<reference evidence="4" key="1">
    <citation type="submission" date="2021-01" db="EMBL/GenBank/DDBJ databases">
        <title>Genome public.</title>
        <authorList>
            <person name="Liu C."/>
            <person name="Sun Q."/>
        </authorList>
    </citation>
    <scope>NUCLEOTIDE SEQUENCE</scope>
    <source>
        <strain evidence="4">M6</strain>
    </source>
</reference>
<dbReference type="GO" id="GO:0000976">
    <property type="term" value="F:transcription cis-regulatory region binding"/>
    <property type="evidence" value="ECO:0007669"/>
    <property type="project" value="TreeGrafter"/>
</dbReference>
<dbReference type="PANTHER" id="PTHR30055">
    <property type="entry name" value="HTH-TYPE TRANSCRIPTIONAL REGULATOR RUTR"/>
    <property type="match status" value="1"/>
</dbReference>
<accession>A0A934WRL4</accession>
<dbReference type="RefSeq" id="WP_201427229.1">
    <property type="nucleotide sequence ID" value="NZ_JAEQMG010000049.1"/>
</dbReference>
<feature type="domain" description="HTH tetR-type" evidence="3">
    <location>
        <begin position="1"/>
        <end position="61"/>
    </location>
</feature>
<dbReference type="Proteomes" id="UP000633365">
    <property type="component" value="Unassembled WGS sequence"/>
</dbReference>